<keyword evidence="2" id="KW-1185">Reference proteome</keyword>
<reference evidence="1" key="1">
    <citation type="submission" date="2022-11" db="EMBL/GenBank/DDBJ databases">
        <title>Chromosome-level genome of Pogonophryne albipinna.</title>
        <authorList>
            <person name="Jo E."/>
        </authorList>
    </citation>
    <scope>NUCLEOTIDE SEQUENCE</scope>
    <source>
        <strain evidence="1">SGF0006</strain>
        <tissue evidence="1">Muscle</tissue>
    </source>
</reference>
<gene>
    <name evidence="1" type="ORF">JOQ06_027230</name>
</gene>
<evidence type="ECO:0000313" key="1">
    <source>
        <dbReference type="EMBL" id="KAJ4940940.1"/>
    </source>
</evidence>
<organism evidence="1 2">
    <name type="scientific">Pogonophryne albipinna</name>
    <dbReference type="NCBI Taxonomy" id="1090488"/>
    <lineage>
        <taxon>Eukaryota</taxon>
        <taxon>Metazoa</taxon>
        <taxon>Chordata</taxon>
        <taxon>Craniata</taxon>
        <taxon>Vertebrata</taxon>
        <taxon>Euteleostomi</taxon>
        <taxon>Actinopterygii</taxon>
        <taxon>Neopterygii</taxon>
        <taxon>Teleostei</taxon>
        <taxon>Neoteleostei</taxon>
        <taxon>Acanthomorphata</taxon>
        <taxon>Eupercaria</taxon>
        <taxon>Perciformes</taxon>
        <taxon>Notothenioidei</taxon>
        <taxon>Pogonophryne</taxon>
    </lineage>
</organism>
<dbReference type="Proteomes" id="UP001219934">
    <property type="component" value="Unassembled WGS sequence"/>
</dbReference>
<dbReference type="AlphaFoldDB" id="A0AAD6BDP3"/>
<comment type="caution">
    <text evidence="1">The sequence shown here is derived from an EMBL/GenBank/DDBJ whole genome shotgun (WGS) entry which is preliminary data.</text>
</comment>
<accession>A0AAD6BDP3</accession>
<name>A0AAD6BDP3_9TELE</name>
<proteinExistence type="predicted"/>
<evidence type="ECO:0000313" key="2">
    <source>
        <dbReference type="Proteomes" id="UP001219934"/>
    </source>
</evidence>
<protein>
    <submittedName>
        <fullName evidence="1">Uncharacterized protein</fullName>
    </submittedName>
</protein>
<sequence length="100" mass="11133">MLPSNARYALPTYCECEQFKPEGRQSICLRCTPQRSLHKEHLLTIIHPLSSGTRESSPPDAMRTDYQWSAHMLPSTASSAFLKGIARSQEVNLGQNSDVG</sequence>
<feature type="non-terminal residue" evidence="1">
    <location>
        <position position="100"/>
    </location>
</feature>
<dbReference type="EMBL" id="JAPTMU010000007">
    <property type="protein sequence ID" value="KAJ4940940.1"/>
    <property type="molecule type" value="Genomic_DNA"/>
</dbReference>